<gene>
    <name evidence="2" type="ORF">NE651_07630</name>
</gene>
<keyword evidence="2" id="KW-0540">Nuclease</keyword>
<feature type="domain" description="Restriction endonuclease type IV Mrr" evidence="1">
    <location>
        <begin position="65"/>
        <end position="127"/>
    </location>
</feature>
<dbReference type="SUPFAM" id="SSF52980">
    <property type="entry name" value="Restriction endonuclease-like"/>
    <property type="match status" value="1"/>
</dbReference>
<dbReference type="Pfam" id="PF04471">
    <property type="entry name" value="Mrr_cat"/>
    <property type="match status" value="1"/>
</dbReference>
<evidence type="ECO:0000313" key="3">
    <source>
        <dbReference type="Proteomes" id="UP001205035"/>
    </source>
</evidence>
<dbReference type="RefSeq" id="WP_178312672.1">
    <property type="nucleotide sequence ID" value="NZ_DAWDUM010000002.1"/>
</dbReference>
<dbReference type="InterPro" id="IPR011335">
    <property type="entry name" value="Restrct_endonuc-II-like"/>
</dbReference>
<keyword evidence="2" id="KW-0255">Endonuclease</keyword>
<sequence>MNTTAKGNKFEDKIYQIFKGLLEDEKLPVNRKQSVIKKKEKYYSEARKKHIITDISIETTMEISSSYNILTIIECKDCNRPTSVDDVEEFYTKISQLKAQKGIVISRHGFQQGAIQVAEHYHIGLIRINDDDSMLTIANRKFKSYKVIRLVCCIDY</sequence>
<protein>
    <submittedName>
        <fullName evidence="2">Restriction endonuclease</fullName>
    </submittedName>
</protein>
<dbReference type="GO" id="GO:0009307">
    <property type="term" value="P:DNA restriction-modification system"/>
    <property type="evidence" value="ECO:0007669"/>
    <property type="project" value="InterPro"/>
</dbReference>
<dbReference type="GO" id="GO:0003677">
    <property type="term" value="F:DNA binding"/>
    <property type="evidence" value="ECO:0007669"/>
    <property type="project" value="InterPro"/>
</dbReference>
<dbReference type="Gene3D" id="3.40.1350.10">
    <property type="match status" value="1"/>
</dbReference>
<evidence type="ECO:0000259" key="1">
    <source>
        <dbReference type="Pfam" id="PF04471"/>
    </source>
</evidence>
<proteinExistence type="predicted"/>
<organism evidence="2 3">
    <name type="scientific">Alistipes onderdonkii</name>
    <dbReference type="NCBI Taxonomy" id="328813"/>
    <lineage>
        <taxon>Bacteria</taxon>
        <taxon>Pseudomonadati</taxon>
        <taxon>Bacteroidota</taxon>
        <taxon>Bacteroidia</taxon>
        <taxon>Bacteroidales</taxon>
        <taxon>Rikenellaceae</taxon>
        <taxon>Alistipes</taxon>
    </lineage>
</organism>
<dbReference type="GO" id="GO:0004519">
    <property type="term" value="F:endonuclease activity"/>
    <property type="evidence" value="ECO:0007669"/>
    <property type="project" value="UniProtKB-KW"/>
</dbReference>
<dbReference type="Proteomes" id="UP001205035">
    <property type="component" value="Unassembled WGS sequence"/>
</dbReference>
<dbReference type="EMBL" id="JANGBQ010000008">
    <property type="protein sequence ID" value="MCQ5082761.1"/>
    <property type="molecule type" value="Genomic_DNA"/>
</dbReference>
<dbReference type="InterPro" id="IPR007560">
    <property type="entry name" value="Restrct_endonuc_IV_Mrr"/>
</dbReference>
<comment type="caution">
    <text evidence="2">The sequence shown here is derived from an EMBL/GenBank/DDBJ whole genome shotgun (WGS) entry which is preliminary data.</text>
</comment>
<name>A0AAJ1CEA4_9BACT</name>
<dbReference type="InterPro" id="IPR011856">
    <property type="entry name" value="tRNA_endonuc-like_dom_sf"/>
</dbReference>
<dbReference type="AlphaFoldDB" id="A0AAJ1CEA4"/>
<accession>A0AAJ1CEA4</accession>
<reference evidence="2" key="1">
    <citation type="submission" date="2022-06" db="EMBL/GenBank/DDBJ databases">
        <title>Isolation of gut microbiota from human fecal samples.</title>
        <authorList>
            <person name="Pamer E.G."/>
            <person name="Barat B."/>
            <person name="Waligurski E."/>
            <person name="Medina S."/>
            <person name="Paddock L."/>
            <person name="Mostad J."/>
        </authorList>
    </citation>
    <scope>NUCLEOTIDE SEQUENCE</scope>
    <source>
        <strain evidence="2">DFI.6.22</strain>
    </source>
</reference>
<keyword evidence="2" id="KW-0378">Hydrolase</keyword>
<evidence type="ECO:0000313" key="2">
    <source>
        <dbReference type="EMBL" id="MCQ5082761.1"/>
    </source>
</evidence>